<evidence type="ECO:0000259" key="8">
    <source>
        <dbReference type="PROSITE" id="PS50023"/>
    </source>
</evidence>
<dbReference type="InterPro" id="IPR001781">
    <property type="entry name" value="Znf_LIM"/>
</dbReference>
<keyword evidence="4 6" id="KW-0862">Zinc</keyword>
<feature type="compositionally biased region" description="Acidic residues" evidence="7">
    <location>
        <begin position="413"/>
        <end position="431"/>
    </location>
</feature>
<proteinExistence type="predicted"/>
<protein>
    <recommendedName>
        <fullName evidence="8">LIM zinc-binding domain-containing protein</fullName>
    </recommendedName>
</protein>
<keyword evidence="5 6" id="KW-0440">LIM domain</keyword>
<dbReference type="Proteomes" id="UP001177670">
    <property type="component" value="Unassembled WGS sequence"/>
</dbReference>
<gene>
    <name evidence="9" type="ORF">K0M31_006512</name>
</gene>
<feature type="region of interest" description="Disordered" evidence="7">
    <location>
        <begin position="452"/>
        <end position="474"/>
    </location>
</feature>
<dbReference type="PROSITE" id="PS50023">
    <property type="entry name" value="LIM_DOMAIN_2"/>
    <property type="match status" value="1"/>
</dbReference>
<keyword evidence="2 6" id="KW-0479">Metal-binding</keyword>
<accession>A0AA40KLV8</accession>
<evidence type="ECO:0000313" key="10">
    <source>
        <dbReference type="Proteomes" id="UP001177670"/>
    </source>
</evidence>
<dbReference type="PROSITE" id="PS00478">
    <property type="entry name" value="LIM_DOMAIN_1"/>
    <property type="match status" value="1"/>
</dbReference>
<evidence type="ECO:0000256" key="2">
    <source>
        <dbReference type="ARBA" id="ARBA00022723"/>
    </source>
</evidence>
<dbReference type="SMART" id="SM00132">
    <property type="entry name" value="LIM"/>
    <property type="match status" value="1"/>
</dbReference>
<evidence type="ECO:0000256" key="4">
    <source>
        <dbReference type="ARBA" id="ARBA00022833"/>
    </source>
</evidence>
<dbReference type="GO" id="GO:0007517">
    <property type="term" value="P:muscle organ development"/>
    <property type="evidence" value="ECO:0007669"/>
    <property type="project" value="UniProtKB-KW"/>
</dbReference>
<dbReference type="EMBL" id="JAHYIQ010000017">
    <property type="protein sequence ID" value="KAK1125172.1"/>
    <property type="molecule type" value="Genomic_DNA"/>
</dbReference>
<sequence>MSDKTSERKSESREETITTSTNVVTSPSKGGTKTKKKKIEGVAGNDASPNLTPRTKKTKKSKKNELEKENISVNCNLQEPSMHSGPRQINPETLDFTNENDLSNVNVKSLTQNYVSEATRNEQDRCTKEKIATGVSIKQLCRSFGDISNMSDGDQTTYGKSNHTMDIEEKARSLGDLRVCEKGYSKFTRDALVFTGVSVKALRASYCSLANLTSEGKDTDRPRLEKSSFNKFDALSKKTVLHVRSIDAGKVQQQLNAQVGQNGDTNPNCRSCGKVVFQMEQTKAEGLVWHKNCFRCVQCSKQLNVDNYESHESTLYCKPHFKELFQPKPVEESDEPASDKPDLGLEELSSLNVKSRFQVFEKAGGETNEIERSPSQIAVKRSPSILSKLAKFQAKGMDIGVADESLNGIPYEESSESEEEEDAEETEEVDSEIVKAKRATRERPISFTKMDDIKNRWETTSQQGRREVQREARKEEIAGIRSRLFMGKQGKMKEMYQQAVAGSERVTKINAAEEIQHSTHARSIKERFERGEPIAASDDETDSKPKPEKADEEVIAAGISRKSRSLFLELDATAAKTGRPVTPVNPKTPAEAPRRARDAFMGRQVSDDVVRSSDTTEEVHVETSDISNKFKFFESYKEPEKQRKQFRITPPRDGQVKVRGFPPSVQSVLD</sequence>
<reference evidence="9" key="1">
    <citation type="submission" date="2021-10" db="EMBL/GenBank/DDBJ databases">
        <title>Melipona bicolor Genome sequencing and assembly.</title>
        <authorList>
            <person name="Araujo N.S."/>
            <person name="Arias M.C."/>
        </authorList>
    </citation>
    <scope>NUCLEOTIDE SEQUENCE</scope>
    <source>
        <strain evidence="9">USP_2M_L1-L4_2017</strain>
        <tissue evidence="9">Whole body</tissue>
    </source>
</reference>
<evidence type="ECO:0000256" key="3">
    <source>
        <dbReference type="ARBA" id="ARBA00022737"/>
    </source>
</evidence>
<feature type="region of interest" description="Disordered" evidence="7">
    <location>
        <begin position="1"/>
        <end position="67"/>
    </location>
</feature>
<keyword evidence="3" id="KW-0677">Repeat</keyword>
<organism evidence="9 10">
    <name type="scientific">Melipona bicolor</name>
    <dbReference type="NCBI Taxonomy" id="60889"/>
    <lineage>
        <taxon>Eukaryota</taxon>
        <taxon>Metazoa</taxon>
        <taxon>Ecdysozoa</taxon>
        <taxon>Arthropoda</taxon>
        <taxon>Hexapoda</taxon>
        <taxon>Insecta</taxon>
        <taxon>Pterygota</taxon>
        <taxon>Neoptera</taxon>
        <taxon>Endopterygota</taxon>
        <taxon>Hymenoptera</taxon>
        <taxon>Apocrita</taxon>
        <taxon>Aculeata</taxon>
        <taxon>Apoidea</taxon>
        <taxon>Anthophila</taxon>
        <taxon>Apidae</taxon>
        <taxon>Melipona</taxon>
    </lineage>
</organism>
<dbReference type="AlphaFoldDB" id="A0AA40KLV8"/>
<dbReference type="FunFam" id="2.10.110.10:FF:000001">
    <property type="entry name" value="Cysteine and glycine-rich protein 1"/>
    <property type="match status" value="1"/>
</dbReference>
<name>A0AA40KLV8_9HYME</name>
<evidence type="ECO:0000256" key="1">
    <source>
        <dbReference type="ARBA" id="ARBA00022541"/>
    </source>
</evidence>
<dbReference type="GO" id="GO:0030018">
    <property type="term" value="C:Z disc"/>
    <property type="evidence" value="ECO:0007669"/>
    <property type="project" value="UniProtKB-ARBA"/>
</dbReference>
<feature type="region of interest" description="Disordered" evidence="7">
    <location>
        <begin position="641"/>
        <end position="670"/>
    </location>
</feature>
<feature type="compositionally biased region" description="Basic and acidic residues" evidence="7">
    <location>
        <begin position="592"/>
        <end position="611"/>
    </location>
</feature>
<dbReference type="CDD" id="cd09445">
    <property type="entry name" value="LIM_Mical_like_2"/>
    <property type="match status" value="1"/>
</dbReference>
<feature type="region of interest" description="Disordered" evidence="7">
    <location>
        <begin position="514"/>
        <end position="551"/>
    </location>
</feature>
<dbReference type="PANTHER" id="PTHR24206">
    <property type="entry name" value="OS06G0237300 PROTEIN"/>
    <property type="match status" value="1"/>
</dbReference>
<comment type="caution">
    <text evidence="9">The sequence shown here is derived from an EMBL/GenBank/DDBJ whole genome shotgun (WGS) entry which is preliminary data.</text>
</comment>
<dbReference type="Gene3D" id="2.10.110.10">
    <property type="entry name" value="Cysteine Rich Protein"/>
    <property type="match status" value="1"/>
</dbReference>
<keyword evidence="10" id="KW-1185">Reference proteome</keyword>
<evidence type="ECO:0000256" key="5">
    <source>
        <dbReference type="ARBA" id="ARBA00023038"/>
    </source>
</evidence>
<dbReference type="GO" id="GO:0046872">
    <property type="term" value="F:metal ion binding"/>
    <property type="evidence" value="ECO:0007669"/>
    <property type="project" value="UniProtKB-KW"/>
</dbReference>
<dbReference type="GO" id="GO:0060537">
    <property type="term" value="P:muscle tissue development"/>
    <property type="evidence" value="ECO:0007669"/>
    <property type="project" value="UniProtKB-ARBA"/>
</dbReference>
<dbReference type="SUPFAM" id="SSF57716">
    <property type="entry name" value="Glucocorticoid receptor-like (DNA-binding domain)"/>
    <property type="match status" value="2"/>
</dbReference>
<feature type="region of interest" description="Disordered" evidence="7">
    <location>
        <begin position="577"/>
        <end position="621"/>
    </location>
</feature>
<feature type="compositionally biased region" description="Basic and acidic residues" evidence="7">
    <location>
        <begin position="464"/>
        <end position="474"/>
    </location>
</feature>
<evidence type="ECO:0000313" key="9">
    <source>
        <dbReference type="EMBL" id="KAK1125172.1"/>
    </source>
</evidence>
<feature type="compositionally biased region" description="Basic and acidic residues" evidence="7">
    <location>
        <begin position="1"/>
        <end position="16"/>
    </location>
</feature>
<evidence type="ECO:0000256" key="6">
    <source>
        <dbReference type="PROSITE-ProRule" id="PRU00125"/>
    </source>
</evidence>
<feature type="domain" description="LIM zinc-binding" evidence="8">
    <location>
        <begin position="267"/>
        <end position="327"/>
    </location>
</feature>
<evidence type="ECO:0000256" key="7">
    <source>
        <dbReference type="SAM" id="MobiDB-lite"/>
    </source>
</evidence>
<dbReference type="Pfam" id="PF00412">
    <property type="entry name" value="LIM"/>
    <property type="match status" value="1"/>
</dbReference>
<keyword evidence="1" id="KW-0517">Myogenesis</keyword>
<feature type="region of interest" description="Disordered" evidence="7">
    <location>
        <begin position="410"/>
        <end position="437"/>
    </location>
</feature>
<feature type="compositionally biased region" description="Basic and acidic residues" evidence="7">
    <location>
        <begin position="523"/>
        <end position="532"/>
    </location>
</feature>